<sequence length="671" mass="78653">TMSELVEQRDRRTRTPNKRYKLEEDESATIDVEEDIEEEIMVEDIVDPNNETEHIEEMEEEYGTRGRRARSDDDGNLRTTGDPNIFHCSEEKPTYFYLDLLERAEREDLGLSDNIAQPPSGAIIIFHIAKYTAHGRSSLDYDKLRRCMRIDGYRMFNAGTHKVARSVILNRLENGKIAGLPTRKERVAYRSYNTLFNTKDARKIDPRFKRKEYWFADGKHVLFHYVGDDELAKKVAATTPHGNSRRNYTPYQRTDPLVLHEARTKILNGEKPEDVYAAMRQSSDPTRVLKNIKQLRNVKERIDQERKKKAQSFYNIHSLHDMLKFEGTRQPFLHNITAVRVVAQMLCEPLIEEFINTANLNANQTQTQVLFYDTTFSSCGYQITLLSFRHDIFDEDPPVPLAFLVGEALTHRDHVSLFEVLIECFPRLKTLPLALASTVPLKMDHFWPEVIEIRAWNDAKYQLKRELIHTLQKPGPEWRTTMRMFEELTNIDNEEAFDKKWECLRDRMDEETLDLLENRFLPEWKALCAQWTLEEKNIKYKETRGITRVPLGSFEYLVNAMNEAKLHIDGVVGCLFYICQFTINEMERGYYQLGSFTIKEQWYSLTDEPHNIPRQPFAPYPDEIITFVNEVALNSTFPLAKRKRMSMGMQHAEMHLATPGRRMVRDDPWDS</sequence>
<evidence type="ECO:0000256" key="1">
    <source>
        <dbReference type="SAM" id="MobiDB-lite"/>
    </source>
</evidence>
<dbReference type="AlphaFoldDB" id="A0AAV5U3D3"/>
<feature type="non-terminal residue" evidence="2">
    <location>
        <position position="1"/>
    </location>
</feature>
<protein>
    <submittedName>
        <fullName evidence="2">Uncharacterized protein</fullName>
    </submittedName>
</protein>
<evidence type="ECO:0000313" key="3">
    <source>
        <dbReference type="Proteomes" id="UP001432027"/>
    </source>
</evidence>
<dbReference type="Proteomes" id="UP001432027">
    <property type="component" value="Unassembled WGS sequence"/>
</dbReference>
<feature type="region of interest" description="Disordered" evidence="1">
    <location>
        <begin position="59"/>
        <end position="84"/>
    </location>
</feature>
<proteinExistence type="predicted"/>
<accession>A0AAV5U3D3</accession>
<reference evidence="2" key="1">
    <citation type="submission" date="2023-10" db="EMBL/GenBank/DDBJ databases">
        <title>Genome assembly of Pristionchus species.</title>
        <authorList>
            <person name="Yoshida K."/>
            <person name="Sommer R.J."/>
        </authorList>
    </citation>
    <scope>NUCLEOTIDE SEQUENCE</scope>
    <source>
        <strain evidence="2">RS0144</strain>
    </source>
</reference>
<dbReference type="EMBL" id="BTSX01000005">
    <property type="protein sequence ID" value="GMT00996.1"/>
    <property type="molecule type" value="Genomic_DNA"/>
</dbReference>
<gene>
    <name evidence="2" type="ORF">PENTCL1PPCAC_23170</name>
</gene>
<comment type="caution">
    <text evidence="2">The sequence shown here is derived from an EMBL/GenBank/DDBJ whole genome shotgun (WGS) entry which is preliminary data.</text>
</comment>
<keyword evidence="3" id="KW-1185">Reference proteome</keyword>
<evidence type="ECO:0000313" key="2">
    <source>
        <dbReference type="EMBL" id="GMT00996.1"/>
    </source>
</evidence>
<name>A0AAV5U3D3_9BILA</name>
<organism evidence="2 3">
    <name type="scientific">Pristionchus entomophagus</name>
    <dbReference type="NCBI Taxonomy" id="358040"/>
    <lineage>
        <taxon>Eukaryota</taxon>
        <taxon>Metazoa</taxon>
        <taxon>Ecdysozoa</taxon>
        <taxon>Nematoda</taxon>
        <taxon>Chromadorea</taxon>
        <taxon>Rhabditida</taxon>
        <taxon>Rhabditina</taxon>
        <taxon>Diplogasteromorpha</taxon>
        <taxon>Diplogasteroidea</taxon>
        <taxon>Neodiplogasteridae</taxon>
        <taxon>Pristionchus</taxon>
    </lineage>
</organism>